<dbReference type="AlphaFoldDB" id="A0A2S3I4E5"/>
<dbReference type="Pfam" id="PF13499">
    <property type="entry name" value="EF-hand_7"/>
    <property type="match status" value="1"/>
</dbReference>
<dbReference type="Proteomes" id="UP000243499">
    <property type="component" value="Chromosome 6"/>
</dbReference>
<dbReference type="PROSITE" id="PS50222">
    <property type="entry name" value="EF_HAND_2"/>
    <property type="match status" value="1"/>
</dbReference>
<sequence length="347" mass="39463">MAGAALLRSAASKIVRAPPRLLVQEGLQHHGRRLLGREPSYRLSSYSTSGSSTPLPTNHRGPQTHNKKVFNEWDCAKAAAMEILPKAAYVMAFGSWMFICFWVNPKLDQIKDMFETDTIEKLAMEDEIKRKHQRLCGLLDSKEGQFEARDSVGGCSFVLLDMFRAKYNTLRDCVKAANEKFISRAEHESSEEKFHKQLQEINEKLLMVQEDLKVLKAIWLIRILAKNFDPEVLSRVKQEDLHDPVQILKGKVNPTQVTLTKEEERMTKLKVVFTLHDKNRDGFITTEELGDLLLFLGKRYSESVLKDIITKADVDLNRGVDFTQFLKIMGNKTCAVGKPRREAPGGS</sequence>
<evidence type="ECO:0000313" key="6">
    <source>
        <dbReference type="EMBL" id="PAN36388.1"/>
    </source>
</evidence>
<dbReference type="GO" id="GO:0043226">
    <property type="term" value="C:organelle"/>
    <property type="evidence" value="ECO:0007669"/>
    <property type="project" value="UniProtKB-ARBA"/>
</dbReference>
<dbReference type="InterPro" id="IPR011992">
    <property type="entry name" value="EF-hand-dom_pair"/>
</dbReference>
<dbReference type="Gramene" id="PAN36388">
    <property type="protein sequence ID" value="PAN36388"/>
    <property type="gene ID" value="PAHAL_6G278400"/>
</dbReference>
<evidence type="ECO:0000256" key="4">
    <source>
        <dbReference type="SAM" id="MobiDB-lite"/>
    </source>
</evidence>
<dbReference type="PROSITE" id="PS00018">
    <property type="entry name" value="EF_HAND_1"/>
    <property type="match status" value="1"/>
</dbReference>
<dbReference type="FunFam" id="1.10.238.10:FF:000178">
    <property type="entry name" value="Calmodulin-2 A"/>
    <property type="match status" value="1"/>
</dbReference>
<reference evidence="6" key="1">
    <citation type="submission" date="2018-04" db="EMBL/GenBank/DDBJ databases">
        <title>WGS assembly of Panicum hallii.</title>
        <authorList>
            <person name="Lovell J."/>
            <person name="Jenkins J."/>
            <person name="Lowry D."/>
            <person name="Mamidi S."/>
            <person name="Sreedasyam A."/>
            <person name="Weng X."/>
            <person name="Barry K."/>
            <person name="Bonette J."/>
            <person name="Campitelli B."/>
            <person name="Daum C."/>
            <person name="Gordon S."/>
            <person name="Gould B."/>
            <person name="Lipzen A."/>
            <person name="Macqueen A."/>
            <person name="Palacio-Mejia J."/>
            <person name="Plott C."/>
            <person name="Shakirov E."/>
            <person name="Shu S."/>
            <person name="Yoshinaga Y."/>
            <person name="Zane M."/>
            <person name="Rokhsar D."/>
            <person name="Grimwood J."/>
            <person name="Schmutz J."/>
            <person name="Juenger T."/>
        </authorList>
    </citation>
    <scope>NUCLEOTIDE SEQUENCE [LARGE SCALE GENOMIC DNA]</scope>
    <source>
        <strain evidence="6">FIL2</strain>
    </source>
</reference>
<organism evidence="6">
    <name type="scientific">Panicum hallii</name>
    <dbReference type="NCBI Taxonomy" id="206008"/>
    <lineage>
        <taxon>Eukaryota</taxon>
        <taxon>Viridiplantae</taxon>
        <taxon>Streptophyta</taxon>
        <taxon>Embryophyta</taxon>
        <taxon>Tracheophyta</taxon>
        <taxon>Spermatophyta</taxon>
        <taxon>Magnoliopsida</taxon>
        <taxon>Liliopsida</taxon>
        <taxon>Poales</taxon>
        <taxon>Poaceae</taxon>
        <taxon>PACMAD clade</taxon>
        <taxon>Panicoideae</taxon>
        <taxon>Panicodae</taxon>
        <taxon>Paniceae</taxon>
        <taxon>Panicinae</taxon>
        <taxon>Panicum</taxon>
        <taxon>Panicum sect. Panicum</taxon>
    </lineage>
</organism>
<protein>
    <recommendedName>
        <fullName evidence="5">EF-hand domain-containing protein</fullName>
    </recommendedName>
</protein>
<feature type="domain" description="EF-hand" evidence="5">
    <location>
        <begin position="264"/>
        <end position="299"/>
    </location>
</feature>
<dbReference type="SUPFAM" id="SSF47473">
    <property type="entry name" value="EF-hand"/>
    <property type="match status" value="1"/>
</dbReference>
<evidence type="ECO:0000259" key="5">
    <source>
        <dbReference type="PROSITE" id="PS50222"/>
    </source>
</evidence>
<dbReference type="EMBL" id="CM008051">
    <property type="protein sequence ID" value="PAN36388.1"/>
    <property type="molecule type" value="Genomic_DNA"/>
</dbReference>
<dbReference type="Gene3D" id="1.10.238.10">
    <property type="entry name" value="EF-hand"/>
    <property type="match status" value="1"/>
</dbReference>
<evidence type="ECO:0000256" key="1">
    <source>
        <dbReference type="ARBA" id="ARBA00003291"/>
    </source>
</evidence>
<name>A0A2S3I4E5_9POAL</name>
<gene>
    <name evidence="6" type="ORF">PAHAL_6G278400</name>
</gene>
<proteinExistence type="predicted"/>
<dbReference type="SMART" id="SM00054">
    <property type="entry name" value="EFh"/>
    <property type="match status" value="2"/>
</dbReference>
<dbReference type="GO" id="GO:0005509">
    <property type="term" value="F:calcium ion binding"/>
    <property type="evidence" value="ECO:0007669"/>
    <property type="project" value="InterPro"/>
</dbReference>
<feature type="compositionally biased region" description="Low complexity" evidence="4">
    <location>
        <begin position="42"/>
        <end position="57"/>
    </location>
</feature>
<accession>A0A2S3I4E5</accession>
<comment type="function">
    <text evidence="1">Potential calcium sensor.</text>
</comment>
<keyword evidence="2" id="KW-0677">Repeat</keyword>
<dbReference type="CDD" id="cd00051">
    <property type="entry name" value="EFh"/>
    <property type="match status" value="1"/>
</dbReference>
<feature type="region of interest" description="Disordered" evidence="4">
    <location>
        <begin position="42"/>
        <end position="64"/>
    </location>
</feature>
<evidence type="ECO:0000256" key="3">
    <source>
        <dbReference type="ARBA" id="ARBA00022837"/>
    </source>
</evidence>
<evidence type="ECO:0000256" key="2">
    <source>
        <dbReference type="ARBA" id="ARBA00022737"/>
    </source>
</evidence>
<keyword evidence="3" id="KW-0106">Calcium</keyword>
<dbReference type="InterPro" id="IPR018247">
    <property type="entry name" value="EF_Hand_1_Ca_BS"/>
</dbReference>
<dbReference type="InterPro" id="IPR002048">
    <property type="entry name" value="EF_hand_dom"/>
</dbReference>